<keyword evidence="1" id="KW-0004">4Fe-4S</keyword>
<dbReference type="SUPFAM" id="SSF46548">
    <property type="entry name" value="alpha-helical ferredoxin"/>
    <property type="match status" value="1"/>
</dbReference>
<keyword evidence="11" id="KW-1185">Reference proteome</keyword>
<dbReference type="PROSITE" id="PS51379">
    <property type="entry name" value="4FE4S_FER_2"/>
    <property type="match status" value="1"/>
</dbReference>
<dbReference type="InterPro" id="IPR011989">
    <property type="entry name" value="ARM-like"/>
</dbReference>
<reference evidence="10 11" key="1">
    <citation type="submission" date="2019-08" db="EMBL/GenBank/DDBJ databases">
        <title>Deep-cultivation of Planctomycetes and their phenomic and genomic characterization uncovers novel biology.</title>
        <authorList>
            <person name="Wiegand S."/>
            <person name="Jogler M."/>
            <person name="Boedeker C."/>
            <person name="Pinto D."/>
            <person name="Vollmers J."/>
            <person name="Rivas-Marin E."/>
            <person name="Kohn T."/>
            <person name="Peeters S.H."/>
            <person name="Heuer A."/>
            <person name="Rast P."/>
            <person name="Oberbeckmann S."/>
            <person name="Bunk B."/>
            <person name="Jeske O."/>
            <person name="Meyerdierks A."/>
            <person name="Storesund J.E."/>
            <person name="Kallscheuer N."/>
            <person name="Luecker S."/>
            <person name="Lage O.M."/>
            <person name="Pohl T."/>
            <person name="Merkel B.J."/>
            <person name="Hornburger P."/>
            <person name="Mueller R.-W."/>
            <person name="Bruemmer F."/>
            <person name="Labrenz M."/>
            <person name="Spormann A.M."/>
            <person name="Op den Camp H."/>
            <person name="Overmann J."/>
            <person name="Amann R."/>
            <person name="Jetten M.S.M."/>
            <person name="Mascher T."/>
            <person name="Medema M.H."/>
            <person name="Devos D.P."/>
            <person name="Kaster A.-K."/>
            <person name="Ovreas L."/>
            <person name="Rohde M."/>
            <person name="Galperin M.Y."/>
            <person name="Jogler C."/>
        </authorList>
    </citation>
    <scope>NUCLEOTIDE SEQUENCE [LARGE SCALE GENOMIC DNA]</scope>
    <source>
        <strain evidence="10 11">Pr1d</strain>
    </source>
</reference>
<keyword evidence="2" id="KW-0963">Cytoplasm</keyword>
<dbReference type="Pfam" id="PF13484">
    <property type="entry name" value="Fer4_16"/>
    <property type="match status" value="1"/>
</dbReference>
<dbReference type="Pfam" id="PF08331">
    <property type="entry name" value="QueG_DUF1730"/>
    <property type="match status" value="1"/>
</dbReference>
<keyword evidence="5" id="KW-0671">Queuosine biosynthesis</keyword>
<dbReference type="InterPro" id="IPR016024">
    <property type="entry name" value="ARM-type_fold"/>
</dbReference>
<dbReference type="Proteomes" id="UP000323917">
    <property type="component" value="Chromosome"/>
</dbReference>
<evidence type="ECO:0000256" key="3">
    <source>
        <dbReference type="ARBA" id="ARBA00022694"/>
    </source>
</evidence>
<dbReference type="OrthoDB" id="9784571at2"/>
<dbReference type="RefSeq" id="WP_148074127.1">
    <property type="nucleotide sequence ID" value="NZ_CP042913.1"/>
</dbReference>
<feature type="domain" description="4Fe-4S ferredoxin-type" evidence="9">
    <location>
        <begin position="179"/>
        <end position="208"/>
    </location>
</feature>
<evidence type="ECO:0000256" key="2">
    <source>
        <dbReference type="ARBA" id="ARBA00022490"/>
    </source>
</evidence>
<dbReference type="EC" id="1.1.-.-" evidence="10"/>
<dbReference type="GO" id="GO:0046872">
    <property type="term" value="F:metal ion binding"/>
    <property type="evidence" value="ECO:0007669"/>
    <property type="project" value="UniProtKB-KW"/>
</dbReference>
<evidence type="ECO:0000256" key="8">
    <source>
        <dbReference type="ARBA" id="ARBA00023014"/>
    </source>
</evidence>
<dbReference type="KEGG" id="bgok:Pr1d_29330"/>
<dbReference type="InterPro" id="IPR013542">
    <property type="entry name" value="QueG_DUF1730"/>
</dbReference>
<dbReference type="GO" id="GO:0051539">
    <property type="term" value="F:4 iron, 4 sulfur cluster binding"/>
    <property type="evidence" value="ECO:0007669"/>
    <property type="project" value="UniProtKB-KW"/>
</dbReference>
<accession>A0A5B9QND4</accession>
<dbReference type="InterPro" id="IPR004155">
    <property type="entry name" value="PBS_lyase_HEAT"/>
</dbReference>
<keyword evidence="8" id="KW-0411">Iron-sulfur</keyword>
<evidence type="ECO:0000313" key="11">
    <source>
        <dbReference type="Proteomes" id="UP000323917"/>
    </source>
</evidence>
<dbReference type="PANTHER" id="PTHR30002">
    <property type="entry name" value="EPOXYQUEUOSINE REDUCTASE"/>
    <property type="match status" value="1"/>
</dbReference>
<protein>
    <submittedName>
        <fullName evidence="10">Epoxyqueuosine reductase</fullName>
        <ecNumber evidence="10">1.1.-.-</ecNumber>
    </submittedName>
</protein>
<evidence type="ECO:0000256" key="6">
    <source>
        <dbReference type="ARBA" id="ARBA00023002"/>
    </source>
</evidence>
<dbReference type="SUPFAM" id="SSF48371">
    <property type="entry name" value="ARM repeat"/>
    <property type="match status" value="1"/>
</dbReference>
<name>A0A5B9QND4_9BACT</name>
<proteinExistence type="predicted"/>
<evidence type="ECO:0000313" key="10">
    <source>
        <dbReference type="EMBL" id="QEG35631.1"/>
    </source>
</evidence>
<dbReference type="InterPro" id="IPR017896">
    <property type="entry name" value="4Fe4S_Fe-S-bd"/>
</dbReference>
<dbReference type="GO" id="GO:0052693">
    <property type="term" value="F:epoxyqueuosine reductase activity"/>
    <property type="evidence" value="ECO:0007669"/>
    <property type="project" value="TreeGrafter"/>
</dbReference>
<keyword evidence="6 10" id="KW-0560">Oxidoreductase</keyword>
<keyword evidence="4" id="KW-0479">Metal-binding</keyword>
<dbReference type="PROSITE" id="PS00198">
    <property type="entry name" value="4FE4S_FER_1"/>
    <property type="match status" value="1"/>
</dbReference>
<organism evidence="10 11">
    <name type="scientific">Bythopirellula goksoeyrii</name>
    <dbReference type="NCBI Taxonomy" id="1400387"/>
    <lineage>
        <taxon>Bacteria</taxon>
        <taxon>Pseudomonadati</taxon>
        <taxon>Planctomycetota</taxon>
        <taxon>Planctomycetia</taxon>
        <taxon>Pirellulales</taxon>
        <taxon>Lacipirellulaceae</taxon>
        <taxon>Bythopirellula</taxon>
    </lineage>
</organism>
<dbReference type="Gene3D" id="1.25.10.10">
    <property type="entry name" value="Leucine-rich Repeat Variant"/>
    <property type="match status" value="1"/>
</dbReference>
<dbReference type="InterPro" id="IPR017900">
    <property type="entry name" value="4Fe4S_Fe_S_CS"/>
</dbReference>
<dbReference type="InterPro" id="IPR004453">
    <property type="entry name" value="QueG"/>
</dbReference>
<evidence type="ECO:0000256" key="1">
    <source>
        <dbReference type="ARBA" id="ARBA00022485"/>
    </source>
</evidence>
<dbReference type="AlphaFoldDB" id="A0A5B9QND4"/>
<evidence type="ECO:0000259" key="9">
    <source>
        <dbReference type="PROSITE" id="PS51379"/>
    </source>
</evidence>
<dbReference type="SMART" id="SM00567">
    <property type="entry name" value="EZ_HEAT"/>
    <property type="match status" value="2"/>
</dbReference>
<evidence type="ECO:0000256" key="7">
    <source>
        <dbReference type="ARBA" id="ARBA00023004"/>
    </source>
</evidence>
<dbReference type="Pfam" id="PF13646">
    <property type="entry name" value="HEAT_2"/>
    <property type="match status" value="1"/>
</dbReference>
<dbReference type="EMBL" id="CP042913">
    <property type="protein sequence ID" value="QEG35631.1"/>
    <property type="molecule type" value="Genomic_DNA"/>
</dbReference>
<dbReference type="NCBIfam" id="TIGR00276">
    <property type="entry name" value="tRNA epoxyqueuosine(34) reductase QueG"/>
    <property type="match status" value="1"/>
</dbReference>
<sequence length="381" mass="42367">MSPDEITKRIKQNANELGFQLCGICPAISPPGAARLDEWLAAGYGGQMHYIADRREAYVDPKHVLEGVQSLVMLGMMYHGTGESVPTTGTVGRVARYAQGTVDYHNVIRERLHSLADSLREMAPKATTRGVVDTAPLLEREFAQMAGLGWAGKNTLLLSRHAGSYFFLAALLTDATLEYDKPFEADHCGTCTACLDACPTDAFPQPYVLDASRCISYLTIELRDAVPSELREGIGDWVFGCDVCQEVCPWNRDVPLSEEPNFAPQSELNPLELPPLFEMDESDFRQRFRHTPLWRAHRRGLLRSAAIVLGNQRDPEALPALMKGLNDEEPLVRGAAAWALGQFDIAEARLQLLNRQQRESDESVLMEIQHSLGHKLNKNQP</sequence>
<keyword evidence="7" id="KW-0408">Iron</keyword>
<dbReference type="FunFam" id="3.30.70.20:FF:000037">
    <property type="entry name" value="Epoxyqueuosine reductase"/>
    <property type="match status" value="1"/>
</dbReference>
<dbReference type="GO" id="GO:0008616">
    <property type="term" value="P:tRNA queuosine(34) biosynthetic process"/>
    <property type="evidence" value="ECO:0007669"/>
    <property type="project" value="UniProtKB-KW"/>
</dbReference>
<evidence type="ECO:0000256" key="5">
    <source>
        <dbReference type="ARBA" id="ARBA00022785"/>
    </source>
</evidence>
<keyword evidence="3" id="KW-0819">tRNA processing</keyword>
<evidence type="ECO:0000256" key="4">
    <source>
        <dbReference type="ARBA" id="ARBA00022723"/>
    </source>
</evidence>
<gene>
    <name evidence="10" type="primary">queG</name>
    <name evidence="10" type="ORF">Pr1d_29330</name>
</gene>
<dbReference type="PANTHER" id="PTHR30002:SF4">
    <property type="entry name" value="EPOXYQUEUOSINE REDUCTASE"/>
    <property type="match status" value="1"/>
</dbReference>
<dbReference type="Gene3D" id="3.30.70.20">
    <property type="match status" value="1"/>
</dbReference>